<organism evidence="5">
    <name type="scientific">Thermofilum pendens</name>
    <dbReference type="NCBI Taxonomy" id="2269"/>
    <lineage>
        <taxon>Archaea</taxon>
        <taxon>Thermoproteota</taxon>
        <taxon>Thermoprotei</taxon>
        <taxon>Thermofilales</taxon>
        <taxon>Thermofilaceae</taxon>
        <taxon>Thermofilum</taxon>
    </lineage>
</organism>
<dbReference type="InterPro" id="IPR022981">
    <property type="entry name" value="Ribosomal_uL16_arc"/>
</dbReference>
<evidence type="ECO:0000256" key="1">
    <source>
        <dbReference type="ARBA" id="ARBA00008931"/>
    </source>
</evidence>
<dbReference type="GO" id="GO:0005840">
    <property type="term" value="C:ribosome"/>
    <property type="evidence" value="ECO:0007669"/>
    <property type="project" value="UniProtKB-KW"/>
</dbReference>
<dbReference type="NCBIfam" id="NF003236">
    <property type="entry name" value="PRK04199.1-1"/>
    <property type="match status" value="1"/>
</dbReference>
<proteinExistence type="inferred from homology"/>
<dbReference type="EMBL" id="DTBQ01000092">
    <property type="protein sequence ID" value="HGM46772.1"/>
    <property type="molecule type" value="Genomic_DNA"/>
</dbReference>
<evidence type="ECO:0000256" key="2">
    <source>
        <dbReference type="ARBA" id="ARBA00022980"/>
    </source>
</evidence>
<dbReference type="Pfam" id="PF00252">
    <property type="entry name" value="Ribosomal_L16"/>
    <property type="match status" value="1"/>
</dbReference>
<dbReference type="InterPro" id="IPR018255">
    <property type="entry name" value="Ribosomal_uL16_CS_euk_arc"/>
</dbReference>
<evidence type="ECO:0000256" key="3">
    <source>
        <dbReference type="ARBA" id="ARBA00023274"/>
    </source>
</evidence>
<dbReference type="GO" id="GO:0006412">
    <property type="term" value="P:translation"/>
    <property type="evidence" value="ECO:0007669"/>
    <property type="project" value="UniProtKB-UniRule"/>
</dbReference>
<keyword evidence="3 4" id="KW-0687">Ribonucleoprotein</keyword>
<evidence type="ECO:0000313" key="5">
    <source>
        <dbReference type="EMBL" id="HGM46772.1"/>
    </source>
</evidence>
<comment type="caution">
    <text evidence="5">The sequence shown here is derived from an EMBL/GenBank/DDBJ whole genome shotgun (WGS) entry which is preliminary data.</text>
</comment>
<dbReference type="GO" id="GO:0003735">
    <property type="term" value="F:structural constituent of ribosome"/>
    <property type="evidence" value="ECO:0007669"/>
    <property type="project" value="InterPro"/>
</dbReference>
<dbReference type="PROSITE" id="PS01257">
    <property type="entry name" value="RIBOSOMAL_L10E"/>
    <property type="match status" value="1"/>
</dbReference>
<protein>
    <recommendedName>
        <fullName evidence="4">Large ribosomal subunit protein uL16</fullName>
    </recommendedName>
</protein>
<dbReference type="InterPro" id="IPR036920">
    <property type="entry name" value="Ribosomal_uL16_sf"/>
</dbReference>
<dbReference type="Gene3D" id="3.90.1170.10">
    <property type="entry name" value="Ribosomal protein L10e/L16"/>
    <property type="match status" value="1"/>
</dbReference>
<dbReference type="InterPro" id="IPR047873">
    <property type="entry name" value="Ribosomal_uL16"/>
</dbReference>
<dbReference type="PIRSF" id="PIRSF005590">
    <property type="entry name" value="Ribosomal_L10"/>
    <property type="match status" value="1"/>
</dbReference>
<comment type="similarity">
    <text evidence="1 4">Belongs to the universal ribosomal protein uL16 family.</text>
</comment>
<dbReference type="CDD" id="cd01433">
    <property type="entry name" value="Ribosomal_L16_L10e"/>
    <property type="match status" value="1"/>
</dbReference>
<dbReference type="InterPro" id="IPR001197">
    <property type="entry name" value="Ribosomal_uL16_euk_arch"/>
</dbReference>
<dbReference type="SUPFAM" id="SSF54686">
    <property type="entry name" value="Ribosomal protein L16p/L10e"/>
    <property type="match status" value="1"/>
</dbReference>
<dbReference type="GO" id="GO:1990904">
    <property type="term" value="C:ribonucleoprotein complex"/>
    <property type="evidence" value="ECO:0007669"/>
    <property type="project" value="UniProtKB-KW"/>
</dbReference>
<dbReference type="AlphaFoldDB" id="A0A7C4D3A2"/>
<sequence length="182" mass="19942">MPLRPGRCYRHFGTPPYTRLEYIKSNPPVLVPKFDLGNPRGSFDTVLKLVVEKAGQIRANALEAARQHANKFLSAKLGDSSYFMRIAVYPHHILRENKMMAMAGADRLQDGMRLSFGTPIGRAARVRSGQAVILVFVSEKNVETAKEALRRAASKLPLPTRIVVEKVSGAQGEGAVIDAAST</sequence>
<name>A0A7C4D3A2_THEPE</name>
<dbReference type="InterPro" id="IPR016180">
    <property type="entry name" value="Ribosomal_uL16_dom"/>
</dbReference>
<gene>
    <name evidence="4" type="primary">rpl10e</name>
    <name evidence="5" type="ORF">ENU21_03325</name>
</gene>
<dbReference type="HAMAP" id="MF_00448">
    <property type="entry name" value="Ribosomal_uL16_arch"/>
    <property type="match status" value="1"/>
</dbReference>
<keyword evidence="2 4" id="KW-0689">Ribosomal protein</keyword>
<reference evidence="5" key="1">
    <citation type="journal article" date="2020" name="mSystems">
        <title>Genome- and Community-Level Interaction Insights into Carbon Utilization and Element Cycling Functions of Hydrothermarchaeota in Hydrothermal Sediment.</title>
        <authorList>
            <person name="Zhou Z."/>
            <person name="Liu Y."/>
            <person name="Xu W."/>
            <person name="Pan J."/>
            <person name="Luo Z.H."/>
            <person name="Li M."/>
        </authorList>
    </citation>
    <scope>NUCLEOTIDE SEQUENCE</scope>
    <source>
        <strain evidence="5">SpSt-649</strain>
    </source>
</reference>
<dbReference type="PANTHER" id="PTHR11726">
    <property type="entry name" value="60S RIBOSOMAL PROTEIN L10"/>
    <property type="match status" value="1"/>
</dbReference>
<accession>A0A7C4D3A2</accession>
<evidence type="ECO:0000256" key="4">
    <source>
        <dbReference type="HAMAP-Rule" id="MF_00448"/>
    </source>
</evidence>
<dbReference type="NCBIfam" id="NF003239">
    <property type="entry name" value="PRK04199.1-4"/>
    <property type="match status" value="1"/>
</dbReference>